<accession>A0A1J6VZZ6</accession>
<name>A0A1J6VZZ6_9BACI</name>
<proteinExistence type="predicted"/>
<organism evidence="1 2">
    <name type="scientific">Rossellomorea aquimaris</name>
    <dbReference type="NCBI Taxonomy" id="189382"/>
    <lineage>
        <taxon>Bacteria</taxon>
        <taxon>Bacillati</taxon>
        <taxon>Bacillota</taxon>
        <taxon>Bacilli</taxon>
        <taxon>Bacillales</taxon>
        <taxon>Bacillaceae</taxon>
        <taxon>Rossellomorea</taxon>
    </lineage>
</organism>
<gene>
    <name evidence="1" type="ORF">BHE18_20675</name>
</gene>
<reference evidence="1 2" key="1">
    <citation type="submission" date="2016-09" db="EMBL/GenBank/DDBJ databases">
        <title>Bacillus aquimaris SAMM genome sequence reveals colonization and biosurfactant production capacities.</title>
        <authorList>
            <person name="Waghmode S.R."/>
            <person name="Suryavanshi M.V."/>
        </authorList>
    </citation>
    <scope>NUCLEOTIDE SEQUENCE [LARGE SCALE GENOMIC DNA]</scope>
    <source>
        <strain evidence="1 2">SAMM</strain>
    </source>
</reference>
<evidence type="ECO:0000313" key="2">
    <source>
        <dbReference type="Proteomes" id="UP000182062"/>
    </source>
</evidence>
<dbReference type="AlphaFoldDB" id="A0A1J6VZZ6"/>
<protein>
    <submittedName>
        <fullName evidence="1">Uncharacterized protein</fullName>
    </submittedName>
</protein>
<dbReference type="Proteomes" id="UP000182062">
    <property type="component" value="Unassembled WGS sequence"/>
</dbReference>
<sequence length="99" mass="10797">MIHKPGAQMAPGFIIWRFVGGGPWIKSEVPGPGANPAGRTGYNPSHLSQAQFPLFEPGSISNHPVLCPAMTTIEGQKKHRKNNSCPVRSKGVKFFWDSK</sequence>
<dbReference type="EMBL" id="MINN01000096">
    <property type="protein sequence ID" value="OIU70917.1"/>
    <property type="molecule type" value="Genomic_DNA"/>
</dbReference>
<comment type="caution">
    <text evidence="1">The sequence shown here is derived from an EMBL/GenBank/DDBJ whole genome shotgun (WGS) entry which is preliminary data.</text>
</comment>
<keyword evidence="2" id="KW-1185">Reference proteome</keyword>
<evidence type="ECO:0000313" key="1">
    <source>
        <dbReference type="EMBL" id="OIU70917.1"/>
    </source>
</evidence>